<sequence length="186" mass="19676">VMEGRNERIKRFYAQVWLADSAEATEIIAQAGPGGQVHRGRAASTDRASIRDFSHAIGNVADGHAAAGGASAVAPLDYAIRAFWPALCKCLMSPVCDGDLTSLVHLSNEFRVVPGTLPMGPGQQLASEAQIVEVTDGASGRTIRVTGHVTRAGKPVVAVDTSFLFRGHAADYGCNFKHAREPPLEL</sequence>
<feature type="non-terminal residue" evidence="1">
    <location>
        <position position="1"/>
    </location>
</feature>
<dbReference type="Proteomes" id="UP001140234">
    <property type="component" value="Unassembled WGS sequence"/>
</dbReference>
<organism evidence="1 2">
    <name type="scientific">Coemansia nantahalensis</name>
    <dbReference type="NCBI Taxonomy" id="2789366"/>
    <lineage>
        <taxon>Eukaryota</taxon>
        <taxon>Fungi</taxon>
        <taxon>Fungi incertae sedis</taxon>
        <taxon>Zoopagomycota</taxon>
        <taxon>Kickxellomycotina</taxon>
        <taxon>Kickxellomycetes</taxon>
        <taxon>Kickxellales</taxon>
        <taxon>Kickxellaceae</taxon>
        <taxon>Coemansia</taxon>
    </lineage>
</organism>
<proteinExistence type="predicted"/>
<keyword evidence="2" id="KW-1185">Reference proteome</keyword>
<keyword evidence="1" id="KW-0012">Acyltransferase</keyword>
<gene>
    <name evidence="1" type="primary">FAS1</name>
    <name evidence="1" type="ORF">IWQ57_004099</name>
</gene>
<keyword evidence="1" id="KW-0808">Transferase</keyword>
<dbReference type="EMBL" id="JANBUJ010001516">
    <property type="protein sequence ID" value="KAJ2767088.1"/>
    <property type="molecule type" value="Genomic_DNA"/>
</dbReference>
<name>A0ACC1JTT1_9FUNG</name>
<evidence type="ECO:0000313" key="1">
    <source>
        <dbReference type="EMBL" id="KAJ2767088.1"/>
    </source>
</evidence>
<reference evidence="1" key="1">
    <citation type="submission" date="2022-07" db="EMBL/GenBank/DDBJ databases">
        <title>Phylogenomic reconstructions and comparative analyses of Kickxellomycotina fungi.</title>
        <authorList>
            <person name="Reynolds N.K."/>
            <person name="Stajich J.E."/>
            <person name="Barry K."/>
            <person name="Grigoriev I.V."/>
            <person name="Crous P."/>
            <person name="Smith M.E."/>
        </authorList>
    </citation>
    <scope>NUCLEOTIDE SEQUENCE</scope>
    <source>
        <strain evidence="1">CBS 109366</strain>
    </source>
</reference>
<evidence type="ECO:0000313" key="2">
    <source>
        <dbReference type="Proteomes" id="UP001140234"/>
    </source>
</evidence>
<protein>
    <submittedName>
        <fullName evidence="1">Beta subunit of fatty acid synthetase</fullName>
        <ecNumber evidence="1">2.3.1.86</ecNumber>
    </submittedName>
</protein>
<comment type="caution">
    <text evidence="1">The sequence shown here is derived from an EMBL/GenBank/DDBJ whole genome shotgun (WGS) entry which is preliminary data.</text>
</comment>
<dbReference type="EC" id="2.3.1.86" evidence="1"/>
<feature type="non-terminal residue" evidence="1">
    <location>
        <position position="186"/>
    </location>
</feature>
<accession>A0ACC1JTT1</accession>